<protein>
    <submittedName>
        <fullName evidence="1">Uncharacterized protein</fullName>
    </submittedName>
</protein>
<reference evidence="2" key="1">
    <citation type="submission" date="2015-01" db="EMBL/GenBank/DDBJ databases">
        <authorList>
            <person name="Aksoy S."/>
            <person name="Warren W."/>
            <person name="Wilson R.K."/>
        </authorList>
    </citation>
    <scope>NUCLEOTIDE SEQUENCE [LARGE SCALE GENOMIC DNA]</scope>
    <source>
        <strain evidence="2">IAEA</strain>
    </source>
</reference>
<dbReference type="EMBL" id="JXJN01018910">
    <property type="status" value="NOT_ANNOTATED_CDS"/>
    <property type="molecule type" value="Genomic_DNA"/>
</dbReference>
<evidence type="ECO:0000313" key="2">
    <source>
        <dbReference type="Proteomes" id="UP000092460"/>
    </source>
</evidence>
<keyword evidence="2" id="KW-1185">Reference proteome</keyword>
<dbReference type="STRING" id="67801.A0A1B0BR53"/>
<dbReference type="Proteomes" id="UP000092460">
    <property type="component" value="Unassembled WGS sequence"/>
</dbReference>
<organism evidence="1 2">
    <name type="scientific">Glossina palpalis gambiensis</name>
    <dbReference type="NCBI Taxonomy" id="67801"/>
    <lineage>
        <taxon>Eukaryota</taxon>
        <taxon>Metazoa</taxon>
        <taxon>Ecdysozoa</taxon>
        <taxon>Arthropoda</taxon>
        <taxon>Hexapoda</taxon>
        <taxon>Insecta</taxon>
        <taxon>Pterygota</taxon>
        <taxon>Neoptera</taxon>
        <taxon>Endopterygota</taxon>
        <taxon>Diptera</taxon>
        <taxon>Brachycera</taxon>
        <taxon>Muscomorpha</taxon>
        <taxon>Hippoboscoidea</taxon>
        <taxon>Glossinidae</taxon>
        <taxon>Glossina</taxon>
    </lineage>
</organism>
<accession>A0A1B0BR53</accession>
<sequence>MKLNSALQDFMYSMLKVANSKAARISLDVMVEPYKTVITKFIKAEANYQSLENNMLGFQLYKTVITKFINAEAVYQSLQNNMLGFQLVVGKKKKATGALIRPDGKLPLTTPNIQTEYRTCLSSAKLLPQSYAKAHQTVDRNL</sequence>
<evidence type="ECO:0000313" key="1">
    <source>
        <dbReference type="EnsemblMetazoa" id="GPPI037960-PA"/>
    </source>
</evidence>
<dbReference type="AlphaFoldDB" id="A0A1B0BR53"/>
<dbReference type="VEuPathDB" id="VectorBase:GPPI037960"/>
<name>A0A1B0BR53_9MUSC</name>
<reference evidence="1" key="2">
    <citation type="submission" date="2020-05" db="UniProtKB">
        <authorList>
            <consortium name="EnsemblMetazoa"/>
        </authorList>
    </citation>
    <scope>IDENTIFICATION</scope>
    <source>
        <strain evidence="1">IAEA</strain>
    </source>
</reference>
<proteinExistence type="predicted"/>
<dbReference type="EnsemblMetazoa" id="GPPI037960-RA">
    <property type="protein sequence ID" value="GPPI037960-PA"/>
    <property type="gene ID" value="GPPI037960"/>
</dbReference>